<dbReference type="InterPro" id="IPR011990">
    <property type="entry name" value="TPR-like_helical_dom_sf"/>
</dbReference>
<feature type="repeat" description="TPR" evidence="1">
    <location>
        <begin position="249"/>
        <end position="282"/>
    </location>
</feature>
<dbReference type="Pfam" id="PF13181">
    <property type="entry name" value="TPR_8"/>
    <property type="match status" value="1"/>
</dbReference>
<evidence type="ECO:0000313" key="2">
    <source>
        <dbReference type="EMBL" id="PHN01034.1"/>
    </source>
</evidence>
<dbReference type="SUPFAM" id="SSF48452">
    <property type="entry name" value="TPR-like"/>
    <property type="match status" value="1"/>
</dbReference>
<dbReference type="EMBL" id="PDUD01000065">
    <property type="protein sequence ID" value="PHN01034.1"/>
    <property type="molecule type" value="Genomic_DNA"/>
</dbReference>
<keyword evidence="3" id="KW-1185">Reference proteome</keyword>
<organism evidence="2 3">
    <name type="scientific">Flavilitoribacter nigricans (strain ATCC 23147 / DSM 23189 / NBRC 102662 / NCIMB 1420 / SS-2)</name>
    <name type="common">Lewinella nigricans</name>
    <dbReference type="NCBI Taxonomy" id="1122177"/>
    <lineage>
        <taxon>Bacteria</taxon>
        <taxon>Pseudomonadati</taxon>
        <taxon>Bacteroidota</taxon>
        <taxon>Saprospiria</taxon>
        <taxon>Saprospirales</taxon>
        <taxon>Lewinellaceae</taxon>
        <taxon>Flavilitoribacter</taxon>
    </lineage>
</organism>
<name>A0A2D0MXP4_FLAN2</name>
<dbReference type="Proteomes" id="UP000223913">
    <property type="component" value="Unassembled WGS sequence"/>
</dbReference>
<proteinExistence type="predicted"/>
<sequence length="615" mass="70412">MAIERELQTITTSQKNCALTIEQTKEITIAILPFRLLNERETLHPILSGFAEDLSIAFSKFIGLSVISHYSTSHIRDVSDREAIEALGAQYLVTGSFRMQGECIRIGIHLIRTSNYTLAFSDQHEEKLNKIMTTHDKIVQQVVSVLQQQVDYDLLSFSFKKKTVQLAAYEKWLIGRELLKKGTAESDQAARQYFTEALEIDPAFARAYTGLSLSYFNEWSCQLWDRWDVSQKGAQENALKALEIDDSDYLSLAVLGRTYLFSAEYDKAEHYLRKALRMNPNDADNLILIALSFMFLGYNEEAEKLYHKACFLNPMRQESYFLYGSNIYLELGDYQRAFELGQTVRTQSVWVDFWLYMAGAAYYLGDTEQMQHYWAKYKETFQKFINRGEPATDREALQWHIDVNPYKNGTRLQEFRDFVRNGWSGTAETDRPAPAVADTSAYFLQKGEFWEIGFAGESALLKDAKGFHDLARLIAEPEKEWHCTELMGAVLVDVQETAALDAKALTSYRTRIRELQAELQEAEQMNDLGRTGSLQSEYDQLLSYLSGSLNQKGQARNLGASTEKARAAVTWRIRSAIKKIDRQHTALGRHLSHAVKTGNYCSYQPERPVAWKVSM</sequence>
<reference evidence="2 3" key="1">
    <citation type="submission" date="2017-10" db="EMBL/GenBank/DDBJ databases">
        <title>The draft genome sequence of Lewinella nigricans NBRC 102662.</title>
        <authorList>
            <person name="Wang K."/>
        </authorList>
    </citation>
    <scope>NUCLEOTIDE SEQUENCE [LARGE SCALE GENOMIC DNA]</scope>
    <source>
        <strain evidence="2 3">NBRC 102662</strain>
    </source>
</reference>
<dbReference type="InterPro" id="IPR019734">
    <property type="entry name" value="TPR_rpt"/>
</dbReference>
<dbReference type="Gene3D" id="1.25.40.10">
    <property type="entry name" value="Tetratricopeptide repeat domain"/>
    <property type="match status" value="2"/>
</dbReference>
<evidence type="ECO:0000256" key="1">
    <source>
        <dbReference type="PROSITE-ProRule" id="PRU00339"/>
    </source>
</evidence>
<dbReference type="PROSITE" id="PS50005">
    <property type="entry name" value="TPR"/>
    <property type="match status" value="1"/>
</dbReference>
<comment type="caution">
    <text evidence="2">The sequence shown here is derived from an EMBL/GenBank/DDBJ whole genome shotgun (WGS) entry which is preliminary data.</text>
</comment>
<keyword evidence="1" id="KW-0802">TPR repeat</keyword>
<dbReference type="PANTHER" id="PTHR12558">
    <property type="entry name" value="CELL DIVISION CYCLE 16,23,27"/>
    <property type="match status" value="1"/>
</dbReference>
<dbReference type="SMART" id="SM00028">
    <property type="entry name" value="TPR"/>
    <property type="match status" value="3"/>
</dbReference>
<dbReference type="OrthoDB" id="9779074at2"/>
<accession>A0A2D0MXP4</accession>
<gene>
    <name evidence="2" type="ORF">CRP01_39205</name>
</gene>
<evidence type="ECO:0000313" key="3">
    <source>
        <dbReference type="Proteomes" id="UP000223913"/>
    </source>
</evidence>
<protein>
    <submittedName>
        <fullName evidence="2">Uncharacterized protein</fullName>
    </submittedName>
</protein>
<dbReference type="PANTHER" id="PTHR12558:SF13">
    <property type="entry name" value="CELL DIVISION CYCLE PROTEIN 27 HOMOLOG"/>
    <property type="match status" value="1"/>
</dbReference>
<dbReference type="AlphaFoldDB" id="A0A2D0MXP4"/>